<keyword evidence="3" id="KW-1185">Reference proteome</keyword>
<protein>
    <submittedName>
        <fullName evidence="2">Uncharacterized protein</fullName>
    </submittedName>
</protein>
<reference evidence="2" key="1">
    <citation type="submission" date="2016-03" db="EMBL/GenBank/DDBJ databases">
        <title>Mechanisms controlling the formation of the plant cell surface in tip-growing cells are functionally conserved among land plants.</title>
        <authorList>
            <person name="Honkanen S."/>
            <person name="Jones V.A."/>
            <person name="Morieri G."/>
            <person name="Champion C."/>
            <person name="Hetherington A.J."/>
            <person name="Kelly S."/>
            <person name="Saint-Marcoux D."/>
            <person name="Proust H."/>
            <person name="Prescott H."/>
            <person name="Dolan L."/>
        </authorList>
    </citation>
    <scope>NUCLEOTIDE SEQUENCE [LARGE SCALE GENOMIC DNA]</scope>
    <source>
        <tissue evidence="2">Whole gametophyte</tissue>
    </source>
</reference>
<proteinExistence type="predicted"/>
<feature type="compositionally biased region" description="Polar residues" evidence="1">
    <location>
        <begin position="183"/>
        <end position="194"/>
    </location>
</feature>
<evidence type="ECO:0000256" key="1">
    <source>
        <dbReference type="SAM" id="MobiDB-lite"/>
    </source>
</evidence>
<comment type="caution">
    <text evidence="2">The sequence shown here is derived from an EMBL/GenBank/DDBJ whole genome shotgun (WGS) entry which is preliminary data.</text>
</comment>
<dbReference type="EMBL" id="LVLJ01000678">
    <property type="protein sequence ID" value="OAE33216.1"/>
    <property type="molecule type" value="Genomic_DNA"/>
</dbReference>
<gene>
    <name evidence="2" type="ORF">AXG93_3105s1240</name>
</gene>
<feature type="region of interest" description="Disordered" evidence="1">
    <location>
        <begin position="157"/>
        <end position="194"/>
    </location>
</feature>
<sequence length="194" mass="21490">MKARQLILENGSSTESSVVASQGHLTLTEWAELEAEAAGTKEDGFLKKNLQPSESRPLVAVKSSALRKDKEKVVVMEEEIQERNPSPSAEAGSLTVEHAAAKTSLEEKKKQLHESESKYEAHAAELAAKVKARKKCEAARSLELELLDRLEVNCNEMSSQQSLTEEQLSEMEVQLSEVEKKNQQLSKQTNNTLT</sequence>
<dbReference type="Proteomes" id="UP000077202">
    <property type="component" value="Unassembled WGS sequence"/>
</dbReference>
<organism evidence="2 3">
    <name type="scientific">Marchantia polymorpha subsp. ruderalis</name>
    <dbReference type="NCBI Taxonomy" id="1480154"/>
    <lineage>
        <taxon>Eukaryota</taxon>
        <taxon>Viridiplantae</taxon>
        <taxon>Streptophyta</taxon>
        <taxon>Embryophyta</taxon>
        <taxon>Marchantiophyta</taxon>
        <taxon>Marchantiopsida</taxon>
        <taxon>Marchantiidae</taxon>
        <taxon>Marchantiales</taxon>
        <taxon>Marchantiaceae</taxon>
        <taxon>Marchantia</taxon>
    </lineage>
</organism>
<dbReference type="AlphaFoldDB" id="A0A176WLU9"/>
<feature type="region of interest" description="Disordered" evidence="1">
    <location>
        <begin position="78"/>
        <end position="116"/>
    </location>
</feature>
<evidence type="ECO:0000313" key="3">
    <source>
        <dbReference type="Proteomes" id="UP000077202"/>
    </source>
</evidence>
<accession>A0A176WLU9</accession>
<feature type="compositionally biased region" description="Basic and acidic residues" evidence="1">
    <location>
        <begin position="104"/>
        <end position="116"/>
    </location>
</feature>
<evidence type="ECO:0000313" key="2">
    <source>
        <dbReference type="EMBL" id="OAE33216.1"/>
    </source>
</evidence>
<name>A0A176WLU9_MARPO</name>
<feature type="compositionally biased region" description="Low complexity" evidence="1">
    <location>
        <begin position="157"/>
        <end position="172"/>
    </location>
</feature>